<name>A0AAV7WWT6_PLEWA</name>
<organism evidence="1 2">
    <name type="scientific">Pleurodeles waltl</name>
    <name type="common">Iberian ribbed newt</name>
    <dbReference type="NCBI Taxonomy" id="8319"/>
    <lineage>
        <taxon>Eukaryota</taxon>
        <taxon>Metazoa</taxon>
        <taxon>Chordata</taxon>
        <taxon>Craniata</taxon>
        <taxon>Vertebrata</taxon>
        <taxon>Euteleostomi</taxon>
        <taxon>Amphibia</taxon>
        <taxon>Batrachia</taxon>
        <taxon>Caudata</taxon>
        <taxon>Salamandroidea</taxon>
        <taxon>Salamandridae</taxon>
        <taxon>Pleurodelinae</taxon>
        <taxon>Pleurodeles</taxon>
    </lineage>
</organism>
<gene>
    <name evidence="1" type="ORF">NDU88_004766</name>
</gene>
<comment type="caution">
    <text evidence="1">The sequence shown here is derived from an EMBL/GenBank/DDBJ whole genome shotgun (WGS) entry which is preliminary data.</text>
</comment>
<accession>A0AAV7WWT6</accession>
<keyword evidence="2" id="KW-1185">Reference proteome</keyword>
<dbReference type="AlphaFoldDB" id="A0AAV7WWT6"/>
<sequence>MFLLSEHHVKEEAIQAARNVELLLTGEDGLRGSPRWTGKQEEQKNGIFDTARLRVRCPPSFVVSSVFVFVFSPSSSGVFLIRNSLSRESIVSLYYYRNPDIRVPRLSVRVV</sequence>
<dbReference type="Proteomes" id="UP001066276">
    <property type="component" value="Chromosome 1_1"/>
</dbReference>
<evidence type="ECO:0000313" key="1">
    <source>
        <dbReference type="EMBL" id="KAJ1217171.1"/>
    </source>
</evidence>
<proteinExistence type="predicted"/>
<protein>
    <submittedName>
        <fullName evidence="1">Uncharacterized protein</fullName>
    </submittedName>
</protein>
<evidence type="ECO:0000313" key="2">
    <source>
        <dbReference type="Proteomes" id="UP001066276"/>
    </source>
</evidence>
<reference evidence="1" key="1">
    <citation type="journal article" date="2022" name="bioRxiv">
        <title>Sequencing and chromosome-scale assembly of the giantPleurodeles waltlgenome.</title>
        <authorList>
            <person name="Brown T."/>
            <person name="Elewa A."/>
            <person name="Iarovenko S."/>
            <person name="Subramanian E."/>
            <person name="Araus A.J."/>
            <person name="Petzold A."/>
            <person name="Susuki M."/>
            <person name="Suzuki K.-i.T."/>
            <person name="Hayashi T."/>
            <person name="Toyoda A."/>
            <person name="Oliveira C."/>
            <person name="Osipova E."/>
            <person name="Leigh N.D."/>
            <person name="Simon A."/>
            <person name="Yun M.H."/>
        </authorList>
    </citation>
    <scope>NUCLEOTIDE SEQUENCE</scope>
    <source>
        <strain evidence="1">20211129_DDA</strain>
        <tissue evidence="1">Liver</tissue>
    </source>
</reference>
<dbReference type="EMBL" id="JANPWB010000001">
    <property type="protein sequence ID" value="KAJ1217171.1"/>
    <property type="molecule type" value="Genomic_DNA"/>
</dbReference>